<evidence type="ECO:0000256" key="6">
    <source>
        <dbReference type="HAMAP-Rule" id="MF_00653"/>
    </source>
</evidence>
<keyword evidence="4 6" id="KW-0813">Transport</keyword>
<dbReference type="SUPFAM" id="SSF56281">
    <property type="entry name" value="Metallo-hydrolase/oxidoreductase"/>
    <property type="match status" value="1"/>
</dbReference>
<dbReference type="EMBL" id="QFVT01000005">
    <property type="protein sequence ID" value="PYC47544.1"/>
    <property type="molecule type" value="Genomic_DNA"/>
</dbReference>
<evidence type="ECO:0000256" key="3">
    <source>
        <dbReference type="ARBA" id="ARBA00015084"/>
    </source>
</evidence>
<comment type="pathway">
    <text evidence="1 6">Cofactor biosynthesis; pyrroloquinoline quinone biosynthesis.</text>
</comment>
<name>A0A2V4MYF9_9RHOB</name>
<evidence type="ECO:0000256" key="2">
    <source>
        <dbReference type="ARBA" id="ARBA00008481"/>
    </source>
</evidence>
<dbReference type="InterPro" id="IPR036866">
    <property type="entry name" value="RibonucZ/Hydroxyglut_hydro"/>
</dbReference>
<dbReference type="RefSeq" id="WP_110795853.1">
    <property type="nucleotide sequence ID" value="NZ_KZ826484.1"/>
</dbReference>
<organism evidence="8 9">
    <name type="scientific">Litorivita pollutaquae</name>
    <dbReference type="NCBI Taxonomy" id="2200892"/>
    <lineage>
        <taxon>Bacteria</taxon>
        <taxon>Pseudomonadati</taxon>
        <taxon>Pseudomonadota</taxon>
        <taxon>Alphaproteobacteria</taxon>
        <taxon>Rhodobacterales</taxon>
        <taxon>Paracoccaceae</taxon>
        <taxon>Litorivita</taxon>
    </lineage>
</organism>
<dbReference type="PANTHER" id="PTHR42663">
    <property type="entry name" value="HYDROLASE C777.06C-RELATED-RELATED"/>
    <property type="match status" value="1"/>
</dbReference>
<evidence type="ECO:0000256" key="1">
    <source>
        <dbReference type="ARBA" id="ARBA00004886"/>
    </source>
</evidence>
<evidence type="ECO:0000313" key="9">
    <source>
        <dbReference type="Proteomes" id="UP000248012"/>
    </source>
</evidence>
<dbReference type="HAMAP" id="MF_00653">
    <property type="entry name" value="PQQ_syn_PqqB"/>
    <property type="match status" value="1"/>
</dbReference>
<evidence type="ECO:0000256" key="5">
    <source>
        <dbReference type="ARBA" id="ARBA00022905"/>
    </source>
</evidence>
<evidence type="ECO:0000313" key="8">
    <source>
        <dbReference type="EMBL" id="PYC47544.1"/>
    </source>
</evidence>
<dbReference type="GO" id="GO:0018189">
    <property type="term" value="P:pyrroloquinoline quinone biosynthetic process"/>
    <property type="evidence" value="ECO:0007669"/>
    <property type="project" value="UniProtKB-UniRule"/>
</dbReference>
<proteinExistence type="inferred from homology"/>
<dbReference type="InterPro" id="IPR011842">
    <property type="entry name" value="PQQ_synth_PqqB"/>
</dbReference>
<comment type="similarity">
    <text evidence="2 6">Belongs to the PqqB family.</text>
</comment>
<keyword evidence="5 6" id="KW-0884">PQQ biosynthesis</keyword>
<dbReference type="Pfam" id="PF12706">
    <property type="entry name" value="Lactamase_B_2"/>
    <property type="match status" value="1"/>
</dbReference>
<protein>
    <recommendedName>
        <fullName evidence="3 6">Coenzyme PQQ synthesis protein B</fullName>
    </recommendedName>
    <alternativeName>
        <fullName evidence="6">Pyrroloquinoline quinone biosynthesis protein B</fullName>
    </alternativeName>
</protein>
<dbReference type="Gene3D" id="3.60.15.10">
    <property type="entry name" value="Ribonuclease Z/Hydroxyacylglutathione hydrolase-like"/>
    <property type="match status" value="1"/>
</dbReference>
<feature type="domain" description="Metallo-beta-lactamase" evidence="7">
    <location>
        <begin position="49"/>
        <end position="263"/>
    </location>
</feature>
<comment type="caution">
    <text evidence="8">The sequence shown here is derived from an EMBL/GenBank/DDBJ whole genome shotgun (WGS) entry which is preliminary data.</text>
</comment>
<dbReference type="PANTHER" id="PTHR42663:SF7">
    <property type="entry name" value="COENZYME PQQ SYNTHESIS PROTEIN B"/>
    <property type="match status" value="1"/>
</dbReference>
<gene>
    <name evidence="6" type="primary">pqqB</name>
    <name evidence="8" type="ORF">DI396_08830</name>
</gene>
<dbReference type="OrthoDB" id="9778305at2"/>
<comment type="function">
    <text evidence="6">May be involved in the transport of PQQ or its precursor to the periplasm.</text>
</comment>
<dbReference type="Proteomes" id="UP000248012">
    <property type="component" value="Unassembled WGS sequence"/>
</dbReference>
<dbReference type="UniPathway" id="UPA00539"/>
<keyword evidence="9" id="KW-1185">Reference proteome</keyword>
<sequence>MFITILGAGAGGGLPQWNCGCRNCTDARTGRLPPMTQSSVAVSVNGVDWAILNASPDIRAQFAANPSMHPPSLRGSPMRAVVLTNGDIDHVAGLLTLREKTPFTVYATSETLGVLDHDSVFCALDPALVTKQRITLDAAFHPLAGMEITPFAVPGKVPLYMEGETVDTEAMGENTVGLRIAGGAKVLYYIPGCATLPDWLLDRLGEADMLLFDGTVWENDEMEQTGTGAKTGARMGHISMRGDAGSLARLSALTDTRKIYIHINNTNPILQPDGPERAEALAQGWQIAADGMELEL</sequence>
<dbReference type="InterPro" id="IPR001279">
    <property type="entry name" value="Metallo-B-lactamas"/>
</dbReference>
<reference evidence="8 9" key="1">
    <citation type="submission" date="2018-05" db="EMBL/GenBank/DDBJ databases">
        <title>Oceanovita maritima gen. nov., sp. nov., a marine bacterium in the family Rhodobacteraceae isolated from surface seawater of Lundu port Xiamen, China.</title>
        <authorList>
            <person name="Hetharua B.H."/>
            <person name="Min D."/>
            <person name="Liao H."/>
            <person name="Tian Y."/>
        </authorList>
    </citation>
    <scope>NUCLEOTIDE SEQUENCE [LARGE SCALE GENOMIC DNA]</scope>
    <source>
        <strain evidence="8 9">FSX-11</strain>
    </source>
</reference>
<accession>A0A2V4MYF9</accession>
<evidence type="ECO:0000256" key="4">
    <source>
        <dbReference type="ARBA" id="ARBA00022448"/>
    </source>
</evidence>
<dbReference type="AlphaFoldDB" id="A0A2V4MYF9"/>
<dbReference type="NCBIfam" id="TIGR02108">
    <property type="entry name" value="PQQ_syn_pqqB"/>
    <property type="match status" value="1"/>
</dbReference>
<evidence type="ECO:0000259" key="7">
    <source>
        <dbReference type="Pfam" id="PF12706"/>
    </source>
</evidence>